<protein>
    <submittedName>
        <fullName evidence="1">Uncharacterized protein</fullName>
    </submittedName>
</protein>
<name>A0AAX4G6K2_9CAUD</name>
<organism evidence="1 2">
    <name type="scientific">Pseudomonas phage vB_PseuGesM_254</name>
    <dbReference type="NCBI Taxonomy" id="3092638"/>
    <lineage>
        <taxon>Viruses</taxon>
        <taxon>Duplodnaviria</taxon>
        <taxon>Heunggongvirae</taxon>
        <taxon>Uroviricota</taxon>
        <taxon>Caudoviricetes</taxon>
        <taxon>Vandenendeviridae</taxon>
        <taxon>Chemalvirus</taxon>
        <taxon>Chemalvirus PseuGes254</taxon>
    </lineage>
</organism>
<evidence type="ECO:0000313" key="1">
    <source>
        <dbReference type="EMBL" id="WOZ57506.1"/>
    </source>
</evidence>
<evidence type="ECO:0000313" key="2">
    <source>
        <dbReference type="Proteomes" id="UP001305174"/>
    </source>
</evidence>
<sequence length="91" mass="10965">MEFDIEATRSLFEEKHIGYRQFMTKNPDGSYAHEWVEELWRGWQMALSSLKELLQDGMRWQYVETMLGRRYANEVLEAAGERDWEISNEDE</sequence>
<dbReference type="Proteomes" id="UP001305174">
    <property type="component" value="Segment"/>
</dbReference>
<proteinExistence type="predicted"/>
<reference evidence="2" key="1">
    <citation type="submission" date="2024-05" db="EMBL/GenBank/DDBJ databases">
        <authorList>
            <person name="Tikunov A.Y."/>
            <person name="Morozova V.V."/>
            <person name="Kozlova Y.N."/>
            <person name="Tikunova N.V."/>
            <person name="Babkin I.V."/>
        </authorList>
    </citation>
    <scope>NUCLEOTIDE SEQUENCE [LARGE SCALE GENOMIC DNA]</scope>
</reference>
<dbReference type="EMBL" id="OR575930">
    <property type="protein sequence ID" value="WOZ57506.1"/>
    <property type="molecule type" value="Genomic_DNA"/>
</dbReference>
<accession>A0AAX4G6K2</accession>
<keyword evidence="2" id="KW-1185">Reference proteome</keyword>